<evidence type="ECO:0000313" key="1">
    <source>
        <dbReference type="EMBL" id="MCB5228178.1"/>
    </source>
</evidence>
<dbReference type="RefSeq" id="WP_226752240.1">
    <property type="nucleotide sequence ID" value="NZ_JAEINI020000015.1"/>
</dbReference>
<proteinExistence type="predicted"/>
<protein>
    <submittedName>
        <fullName evidence="1">DUF2199 domain-containing protein</fullName>
    </submittedName>
</protein>
<comment type="caution">
    <text evidence="1">The sequence shown here is derived from an EMBL/GenBank/DDBJ whole genome shotgun (WGS) entry which is preliminary data.</text>
</comment>
<accession>A0ABS8C7T0</accession>
<reference evidence="1 2" key="1">
    <citation type="submission" date="2021-10" db="EMBL/GenBank/DDBJ databases">
        <title>Alishewanella koreense sp. nov. isolated from seawater of southwestern coast in South Korea and the proposal for the reclassification of Rheinheimera perlucida and Rheinheimera tuosuensis as Arsukibacterium perlucida and Arsukibacterium tuosuensis.</title>
        <authorList>
            <person name="Kim K.H."/>
            <person name="Ruan W."/>
            <person name="Kim K.R."/>
            <person name="Baek J.H."/>
            <person name="Jeon C.O."/>
        </authorList>
    </citation>
    <scope>NUCLEOTIDE SEQUENCE [LARGE SCALE GENOMIC DNA]</scope>
    <source>
        <strain evidence="1 2">16-MA</strain>
    </source>
</reference>
<name>A0ABS8C7T0_9ALTE</name>
<dbReference type="InterPro" id="IPR018697">
    <property type="entry name" value="DUF2199"/>
</dbReference>
<sequence length="163" mass="18782">MSKCKVCNCDLGEVPMCFGGNSPALLMVPENEYDSRVEENADQCIVDGEHFFVRGHIELPVKDTGEIFIWSVWVSLSEQSYDQMNEKWNEEGRENAEPYFGWLMTNLPCYPETMHLKTNVQTQPVGFVPLIELQPSEHPLSKEQQNGITMERVHEIVHQVMQH</sequence>
<gene>
    <name evidence="1" type="ORF">JAO78_015315</name>
</gene>
<keyword evidence="2" id="KW-1185">Reference proteome</keyword>
<organism evidence="1 2">
    <name type="scientific">Alishewanella maricola</name>
    <dbReference type="NCBI Taxonomy" id="2795740"/>
    <lineage>
        <taxon>Bacteria</taxon>
        <taxon>Pseudomonadati</taxon>
        <taxon>Pseudomonadota</taxon>
        <taxon>Gammaproteobacteria</taxon>
        <taxon>Alteromonadales</taxon>
        <taxon>Alteromonadaceae</taxon>
        <taxon>Alishewanella</taxon>
    </lineage>
</organism>
<evidence type="ECO:0000313" key="2">
    <source>
        <dbReference type="Proteomes" id="UP000633814"/>
    </source>
</evidence>
<dbReference type="Pfam" id="PF09965">
    <property type="entry name" value="DUF2199"/>
    <property type="match status" value="1"/>
</dbReference>
<dbReference type="EMBL" id="JAEINI020000015">
    <property type="protein sequence ID" value="MCB5228178.1"/>
    <property type="molecule type" value="Genomic_DNA"/>
</dbReference>
<dbReference type="Proteomes" id="UP000633814">
    <property type="component" value="Unassembled WGS sequence"/>
</dbReference>